<dbReference type="CDD" id="cd10548">
    <property type="entry name" value="cupin_CDO"/>
    <property type="match status" value="1"/>
</dbReference>
<evidence type="ECO:0000256" key="2">
    <source>
        <dbReference type="ARBA" id="ARBA00022723"/>
    </source>
</evidence>
<proteinExistence type="inferred from homology"/>
<keyword evidence="2 7" id="KW-0479">Metal-binding</keyword>
<feature type="binding site" evidence="7">
    <location>
        <position position="89"/>
    </location>
    <ligand>
        <name>Fe cation</name>
        <dbReference type="ChEBI" id="CHEBI:24875"/>
        <note>catalytic</note>
    </ligand>
</feature>
<dbReference type="Gene3D" id="2.60.120.10">
    <property type="entry name" value="Jelly Rolls"/>
    <property type="match status" value="1"/>
</dbReference>
<evidence type="ECO:0000256" key="5">
    <source>
        <dbReference type="ARBA" id="ARBA00023004"/>
    </source>
</evidence>
<keyword evidence="6" id="KW-0883">Thioether bond</keyword>
<organism evidence="8 9">
    <name type="scientific">Nonomuraea montanisoli</name>
    <dbReference type="NCBI Taxonomy" id="2741721"/>
    <lineage>
        <taxon>Bacteria</taxon>
        <taxon>Bacillati</taxon>
        <taxon>Actinomycetota</taxon>
        <taxon>Actinomycetes</taxon>
        <taxon>Streptosporangiales</taxon>
        <taxon>Streptosporangiaceae</taxon>
        <taxon>Nonomuraea</taxon>
    </lineage>
</organism>
<evidence type="ECO:0000313" key="9">
    <source>
        <dbReference type="Proteomes" id="UP000586042"/>
    </source>
</evidence>
<protein>
    <submittedName>
        <fullName evidence="8">Cysteine dioxygenase family protein</fullName>
    </submittedName>
</protein>
<dbReference type="AlphaFoldDB" id="A0A7Y6I1K5"/>
<evidence type="ECO:0000256" key="4">
    <source>
        <dbReference type="ARBA" id="ARBA00023002"/>
    </source>
</evidence>
<dbReference type="Pfam" id="PF05995">
    <property type="entry name" value="CDO_I"/>
    <property type="match status" value="1"/>
</dbReference>
<comment type="caution">
    <text evidence="8">The sequence shown here is derived from an EMBL/GenBank/DDBJ whole genome shotgun (WGS) entry which is preliminary data.</text>
</comment>
<dbReference type="GO" id="GO:0016702">
    <property type="term" value="F:oxidoreductase activity, acting on single donors with incorporation of molecular oxygen, incorporation of two atoms of oxygen"/>
    <property type="evidence" value="ECO:0007669"/>
    <property type="project" value="InterPro"/>
</dbReference>
<reference evidence="8 9" key="1">
    <citation type="submission" date="2020-06" db="EMBL/GenBank/DDBJ databases">
        <title>Nonomuraea sp. SMC257, a novel actinomycete isolated from soil.</title>
        <authorList>
            <person name="Chanama M."/>
        </authorList>
    </citation>
    <scope>NUCLEOTIDE SEQUENCE [LARGE SCALE GENOMIC DNA]</scope>
    <source>
        <strain evidence="8 9">SMC257</strain>
    </source>
</reference>
<comment type="similarity">
    <text evidence="1">Belongs to the cysteine dioxygenase family.</text>
</comment>
<keyword evidence="9" id="KW-1185">Reference proteome</keyword>
<dbReference type="RefSeq" id="WP_175587508.1">
    <property type="nucleotide sequence ID" value="NZ_JABWGN010000001.1"/>
</dbReference>
<dbReference type="Proteomes" id="UP000586042">
    <property type="component" value="Unassembled WGS sequence"/>
</dbReference>
<dbReference type="InterPro" id="IPR011051">
    <property type="entry name" value="RmlC_Cupin_sf"/>
</dbReference>
<evidence type="ECO:0000256" key="6">
    <source>
        <dbReference type="PIRSR" id="PIRSR610300-50"/>
    </source>
</evidence>
<keyword evidence="5 7" id="KW-0408">Iron</keyword>
<dbReference type="PANTHER" id="PTHR12918:SF1">
    <property type="entry name" value="CYSTEINE DIOXYGENASE TYPE 1"/>
    <property type="match status" value="1"/>
</dbReference>
<accession>A0A7Y6I1K5</accession>
<keyword evidence="4" id="KW-0560">Oxidoreductase</keyword>
<evidence type="ECO:0000313" key="8">
    <source>
        <dbReference type="EMBL" id="NUW30022.1"/>
    </source>
</evidence>
<evidence type="ECO:0000256" key="7">
    <source>
        <dbReference type="PIRSR" id="PIRSR610300-51"/>
    </source>
</evidence>
<dbReference type="GO" id="GO:0008198">
    <property type="term" value="F:ferrous iron binding"/>
    <property type="evidence" value="ECO:0007669"/>
    <property type="project" value="TreeGrafter"/>
</dbReference>
<dbReference type="InterPro" id="IPR010300">
    <property type="entry name" value="CDO_1"/>
</dbReference>
<feature type="cross-link" description="3'-(S-cysteinyl)-tyrosine (Cys-Tyr)" evidence="6">
    <location>
        <begin position="95"/>
        <end position="155"/>
    </location>
</feature>
<gene>
    <name evidence="8" type="ORF">HTZ77_01035</name>
</gene>
<keyword evidence="3 8" id="KW-0223">Dioxygenase</keyword>
<dbReference type="EMBL" id="JABWGN010000001">
    <property type="protein sequence ID" value="NUW30022.1"/>
    <property type="molecule type" value="Genomic_DNA"/>
</dbReference>
<feature type="binding site" evidence="7">
    <location>
        <position position="139"/>
    </location>
    <ligand>
        <name>Fe cation</name>
        <dbReference type="ChEBI" id="CHEBI:24875"/>
        <note>catalytic</note>
    </ligand>
</feature>
<name>A0A7Y6I1K5_9ACTN</name>
<feature type="binding site" evidence="7">
    <location>
        <position position="91"/>
    </location>
    <ligand>
        <name>Fe cation</name>
        <dbReference type="ChEBI" id="CHEBI:24875"/>
        <note>catalytic</note>
    </ligand>
</feature>
<evidence type="ECO:0000256" key="1">
    <source>
        <dbReference type="ARBA" id="ARBA00006622"/>
    </source>
</evidence>
<sequence>MEMTTITARPGLSGLVTGIGRITALGLGPRPTAREVAALLRDNLPGVGILTPEERAGAPGGYVSHLLHAQADFSISAVVWQPAAETVVHDHVSWCAFGVISGIEHETIYRDMGDHLVEIGRAANRPGDVSGFAPPGDIHRVRNTSGEVGVSLHVYGADISKLGSSIRRTYDLPIRISRPS</sequence>
<dbReference type="PANTHER" id="PTHR12918">
    <property type="entry name" value="CYSTEINE DIOXYGENASE"/>
    <property type="match status" value="1"/>
</dbReference>
<dbReference type="SUPFAM" id="SSF51182">
    <property type="entry name" value="RmlC-like cupins"/>
    <property type="match status" value="1"/>
</dbReference>
<evidence type="ECO:0000256" key="3">
    <source>
        <dbReference type="ARBA" id="ARBA00022964"/>
    </source>
</evidence>
<dbReference type="InterPro" id="IPR014710">
    <property type="entry name" value="RmlC-like_jellyroll"/>
</dbReference>